<comment type="caution">
    <text evidence="3">The sequence shown here is derived from an EMBL/GenBank/DDBJ whole genome shotgun (WGS) entry which is preliminary data.</text>
</comment>
<dbReference type="Pfam" id="PF16344">
    <property type="entry name" value="FecR_C"/>
    <property type="match status" value="1"/>
</dbReference>
<dbReference type="InterPro" id="IPR006860">
    <property type="entry name" value="FecR"/>
</dbReference>
<dbReference type="GO" id="GO:0016989">
    <property type="term" value="F:sigma factor antagonist activity"/>
    <property type="evidence" value="ECO:0007669"/>
    <property type="project" value="TreeGrafter"/>
</dbReference>
<evidence type="ECO:0000259" key="1">
    <source>
        <dbReference type="Pfam" id="PF04773"/>
    </source>
</evidence>
<reference evidence="3 4" key="1">
    <citation type="submission" date="2019-01" db="EMBL/GenBank/DDBJ databases">
        <authorList>
            <person name="Chen W.-M."/>
        </authorList>
    </citation>
    <scope>NUCLEOTIDE SEQUENCE [LARGE SCALE GENOMIC DNA]</scope>
    <source>
        <strain evidence="3 4">YBJ-36</strain>
    </source>
</reference>
<dbReference type="AlphaFoldDB" id="A0A3S2WVZ3"/>
<evidence type="ECO:0000259" key="2">
    <source>
        <dbReference type="Pfam" id="PF16344"/>
    </source>
</evidence>
<name>A0A3S2WVZ3_9SPHI</name>
<dbReference type="PANTHER" id="PTHR30273">
    <property type="entry name" value="PERIPLASMIC SIGNAL SENSOR AND SIGMA FACTOR ACTIVATOR FECR-RELATED"/>
    <property type="match status" value="1"/>
</dbReference>
<proteinExistence type="predicted"/>
<evidence type="ECO:0000313" key="3">
    <source>
        <dbReference type="EMBL" id="RVT97355.1"/>
    </source>
</evidence>
<protein>
    <submittedName>
        <fullName evidence="3">FecR family protein</fullName>
    </submittedName>
</protein>
<dbReference type="RefSeq" id="WP_127707870.1">
    <property type="nucleotide sequence ID" value="NZ_SACK01000011.1"/>
</dbReference>
<dbReference type="EMBL" id="SACK01000011">
    <property type="protein sequence ID" value="RVT97355.1"/>
    <property type="molecule type" value="Genomic_DNA"/>
</dbReference>
<gene>
    <name evidence="3" type="ORF">EOD41_18845</name>
</gene>
<dbReference type="Gene3D" id="3.55.50.30">
    <property type="match status" value="1"/>
</dbReference>
<dbReference type="Gene3D" id="2.60.120.1440">
    <property type="match status" value="1"/>
</dbReference>
<dbReference type="PANTHER" id="PTHR30273:SF2">
    <property type="entry name" value="PROTEIN FECR"/>
    <property type="match status" value="1"/>
</dbReference>
<dbReference type="InterPro" id="IPR012373">
    <property type="entry name" value="Ferrdict_sens_TM"/>
</dbReference>
<dbReference type="OrthoDB" id="1099963at2"/>
<dbReference type="Proteomes" id="UP000282759">
    <property type="component" value="Unassembled WGS sequence"/>
</dbReference>
<accession>A0A3S2WVZ3</accession>
<keyword evidence="4" id="KW-1185">Reference proteome</keyword>
<feature type="domain" description="Protein FecR C-terminal" evidence="2">
    <location>
        <begin position="341"/>
        <end position="409"/>
    </location>
</feature>
<organism evidence="3 4">
    <name type="scientific">Mucilaginibacter limnophilus</name>
    <dbReference type="NCBI Taxonomy" id="1932778"/>
    <lineage>
        <taxon>Bacteria</taxon>
        <taxon>Pseudomonadati</taxon>
        <taxon>Bacteroidota</taxon>
        <taxon>Sphingobacteriia</taxon>
        <taxon>Sphingobacteriales</taxon>
        <taxon>Sphingobacteriaceae</taxon>
        <taxon>Mucilaginibacter</taxon>
    </lineage>
</organism>
<sequence length="410" mass="46357">MDHSEISLLFKKLVNNQCTKEEADQLMDLLTQKQYEEVFQQLIEEQLKRPEPDTVEIQNTRYSLNLRLKEILKDDTAEIKVIEPKFRTYRFLRTAAVIISCLSISVYFITRNISHEKIVNKDNEISFGSNKAFLTLSNGKKINLEDVANGNIVTQSDLLIKKNSDGLMVCQPNPTAKNHGNSTQTFNTITTPDGGQYQIILADGSKVWLNAASSIKFPSHFAPEERLVELSGEAYFEIVKVTNSHDSKAARKKQPFVVLSKRQKIEVLGTRFNVNDYAEENGVKTTLLHGSVKVEAFDNGGRQKVSQTKILLPGQQAELSAVKFTISTADTASAVAWKEGYFQFDNENIYVVMRKISRWYNVQVEYKGNMQGKMFSGTISKYSHVSDVLKMLQLTGTVSFTIKDRKIIVS</sequence>
<evidence type="ECO:0000313" key="4">
    <source>
        <dbReference type="Proteomes" id="UP000282759"/>
    </source>
</evidence>
<dbReference type="InterPro" id="IPR032508">
    <property type="entry name" value="FecR_C"/>
</dbReference>
<dbReference type="Pfam" id="PF04773">
    <property type="entry name" value="FecR"/>
    <property type="match status" value="1"/>
</dbReference>
<feature type="domain" description="FecR protein" evidence="1">
    <location>
        <begin position="188"/>
        <end position="293"/>
    </location>
</feature>